<evidence type="ECO:0000256" key="3">
    <source>
        <dbReference type="ARBA" id="ARBA00023163"/>
    </source>
</evidence>
<protein>
    <submittedName>
        <fullName evidence="6">DNA-binding LacI/PurR family transcriptional regulator</fullName>
    </submittedName>
</protein>
<keyword evidence="3" id="KW-0804">Transcription</keyword>
<dbReference type="PANTHER" id="PTHR30146:SF153">
    <property type="entry name" value="LACTOSE OPERON REPRESSOR"/>
    <property type="match status" value="1"/>
</dbReference>
<dbReference type="InterPro" id="IPR028082">
    <property type="entry name" value="Peripla_BP_I"/>
</dbReference>
<dbReference type="InterPro" id="IPR046335">
    <property type="entry name" value="LacI/GalR-like_sensor"/>
</dbReference>
<dbReference type="Gene3D" id="3.40.50.2300">
    <property type="match status" value="2"/>
</dbReference>
<evidence type="ECO:0000256" key="4">
    <source>
        <dbReference type="SAM" id="MobiDB-lite"/>
    </source>
</evidence>
<keyword evidence="2 6" id="KW-0238">DNA-binding</keyword>
<dbReference type="GO" id="GO:0003677">
    <property type="term" value="F:DNA binding"/>
    <property type="evidence" value="ECO:0007669"/>
    <property type="project" value="UniProtKB-KW"/>
</dbReference>
<evidence type="ECO:0000259" key="5">
    <source>
        <dbReference type="Pfam" id="PF13377"/>
    </source>
</evidence>
<evidence type="ECO:0000256" key="2">
    <source>
        <dbReference type="ARBA" id="ARBA00023125"/>
    </source>
</evidence>
<evidence type="ECO:0000256" key="1">
    <source>
        <dbReference type="ARBA" id="ARBA00023015"/>
    </source>
</evidence>
<sequence length="256" mass="26923">MVPLRTDIYVPVMMEIAIAVTTAARGFGYDVLLLTSDEGSAGVRRVAGSGLADGVILMDVQLDDPCIDVLRETGAPAALIGLPGDPSGLACADYDFAYAGALCVEHLAELGHRDVAFIGYAPAVHQRHSGCAERTLGGFQAAADRLGLRVLHRPCEGTFESVAGVVSRILADRPDTTGFVVQNEGAIQPLLSLLRASGRVVPEDVSVVALCPEPLAEQCSPRSPVRPGSSANSPWNRSPTGWPGGPRRRSPCSRRS</sequence>
<accession>A0ABT6M2V0</accession>
<feature type="region of interest" description="Disordered" evidence="4">
    <location>
        <begin position="217"/>
        <end position="256"/>
    </location>
</feature>
<feature type="domain" description="Transcriptional regulator LacI/GalR-like sensor" evidence="5">
    <location>
        <begin position="104"/>
        <end position="221"/>
    </location>
</feature>
<dbReference type="EMBL" id="JARXVH010000034">
    <property type="protein sequence ID" value="MDH6222439.1"/>
    <property type="molecule type" value="Genomic_DNA"/>
</dbReference>
<organism evidence="6 7">
    <name type="scientific">Streptomyces pseudovenezuelae</name>
    <dbReference type="NCBI Taxonomy" id="67350"/>
    <lineage>
        <taxon>Bacteria</taxon>
        <taxon>Bacillati</taxon>
        <taxon>Actinomycetota</taxon>
        <taxon>Actinomycetes</taxon>
        <taxon>Kitasatosporales</taxon>
        <taxon>Streptomycetaceae</taxon>
        <taxon>Streptomyces</taxon>
        <taxon>Streptomyces aurantiacus group</taxon>
    </lineage>
</organism>
<evidence type="ECO:0000313" key="7">
    <source>
        <dbReference type="Proteomes" id="UP001160499"/>
    </source>
</evidence>
<name>A0ABT6M2V0_9ACTN</name>
<keyword evidence="7" id="KW-1185">Reference proteome</keyword>
<dbReference type="SUPFAM" id="SSF53822">
    <property type="entry name" value="Periplasmic binding protein-like I"/>
    <property type="match status" value="1"/>
</dbReference>
<feature type="compositionally biased region" description="Basic residues" evidence="4">
    <location>
        <begin position="246"/>
        <end position="256"/>
    </location>
</feature>
<evidence type="ECO:0000313" key="6">
    <source>
        <dbReference type="EMBL" id="MDH6222439.1"/>
    </source>
</evidence>
<comment type="caution">
    <text evidence="6">The sequence shown here is derived from an EMBL/GenBank/DDBJ whole genome shotgun (WGS) entry which is preliminary data.</text>
</comment>
<reference evidence="6 7" key="1">
    <citation type="submission" date="2023-04" db="EMBL/GenBank/DDBJ databases">
        <title>Forest soil microbial communities from Buena Vista Peninsula, Colon Province, Panama.</title>
        <authorList>
            <person name="Bouskill N."/>
        </authorList>
    </citation>
    <scope>NUCLEOTIDE SEQUENCE [LARGE SCALE GENOMIC DNA]</scope>
    <source>
        <strain evidence="6 7">GGS1</strain>
    </source>
</reference>
<dbReference type="Proteomes" id="UP001160499">
    <property type="component" value="Unassembled WGS sequence"/>
</dbReference>
<dbReference type="Pfam" id="PF13377">
    <property type="entry name" value="Peripla_BP_3"/>
    <property type="match status" value="1"/>
</dbReference>
<gene>
    <name evidence="6" type="ORF">M2283_009790</name>
</gene>
<keyword evidence="1" id="KW-0805">Transcription regulation</keyword>
<proteinExistence type="predicted"/>
<dbReference type="PANTHER" id="PTHR30146">
    <property type="entry name" value="LACI-RELATED TRANSCRIPTIONAL REPRESSOR"/>
    <property type="match status" value="1"/>
</dbReference>